<dbReference type="EMBL" id="JAMQCR010000001">
    <property type="protein sequence ID" value="MCM2532235.1"/>
    <property type="molecule type" value="Genomic_DNA"/>
</dbReference>
<dbReference type="InterPro" id="IPR002925">
    <property type="entry name" value="Dienelactn_hydro"/>
</dbReference>
<keyword evidence="3" id="KW-1185">Reference proteome</keyword>
<dbReference type="Gene3D" id="3.40.50.1820">
    <property type="entry name" value="alpha/beta hydrolase"/>
    <property type="match status" value="1"/>
</dbReference>
<organism evidence="2 3">
    <name type="scientific">Neobacillus pocheonensis</name>
    <dbReference type="NCBI Taxonomy" id="363869"/>
    <lineage>
        <taxon>Bacteria</taxon>
        <taxon>Bacillati</taxon>
        <taxon>Bacillota</taxon>
        <taxon>Bacilli</taxon>
        <taxon>Bacillales</taxon>
        <taxon>Bacillaceae</taxon>
        <taxon>Neobacillus</taxon>
    </lineage>
</organism>
<keyword evidence="2" id="KW-0378">Hydrolase</keyword>
<feature type="domain" description="Dienelactone hydrolase" evidence="1">
    <location>
        <begin position="18"/>
        <end position="269"/>
    </location>
</feature>
<dbReference type="InterPro" id="IPR029058">
    <property type="entry name" value="AB_hydrolase_fold"/>
</dbReference>
<comment type="caution">
    <text evidence="2">The sequence shown here is derived from an EMBL/GenBank/DDBJ whole genome shotgun (WGS) entry which is preliminary data.</text>
</comment>
<dbReference type="PANTHER" id="PTHR46623:SF6">
    <property type="entry name" value="ALPHA_BETA-HYDROLASES SUPERFAMILY PROTEIN"/>
    <property type="match status" value="1"/>
</dbReference>
<evidence type="ECO:0000313" key="3">
    <source>
        <dbReference type="Proteomes" id="UP001523262"/>
    </source>
</evidence>
<dbReference type="Pfam" id="PF01738">
    <property type="entry name" value="DLH"/>
    <property type="match status" value="1"/>
</dbReference>
<accession>A0ABT0W829</accession>
<dbReference type="Proteomes" id="UP001523262">
    <property type="component" value="Unassembled WGS sequence"/>
</dbReference>
<name>A0ABT0W829_9BACI</name>
<protein>
    <submittedName>
        <fullName evidence="2">Dienelactone hydrolase family protein</fullName>
    </submittedName>
</protein>
<dbReference type="PANTHER" id="PTHR46623">
    <property type="entry name" value="CARBOXYMETHYLENEBUTENOLIDASE-RELATED"/>
    <property type="match status" value="1"/>
</dbReference>
<proteinExistence type="predicted"/>
<dbReference type="InterPro" id="IPR051049">
    <property type="entry name" value="Dienelactone_hydrolase-like"/>
</dbReference>
<reference evidence="2 3" key="1">
    <citation type="submission" date="2022-06" db="EMBL/GenBank/DDBJ databases">
        <authorList>
            <person name="Jeon C.O."/>
        </authorList>
    </citation>
    <scope>NUCLEOTIDE SEQUENCE [LARGE SCALE GENOMIC DNA]</scope>
    <source>
        <strain evidence="2 3">KCTC 13943</strain>
    </source>
</reference>
<gene>
    <name evidence="2" type="ORF">NDK43_07270</name>
</gene>
<evidence type="ECO:0000313" key="2">
    <source>
        <dbReference type="EMBL" id="MCM2532235.1"/>
    </source>
</evidence>
<dbReference type="GO" id="GO:0016787">
    <property type="term" value="F:hydrolase activity"/>
    <property type="evidence" value="ECO:0007669"/>
    <property type="project" value="UniProtKB-KW"/>
</dbReference>
<sequence>MALETKWVQYGENQEYTGYLAKMDHVKDNLPAVIVIQEIWGVDAHIQDITERFAQAGYLAFAPDLYAKNGNRIEELRVERVEEVKAFLDSLPHTVWNNPEERQQALGELAEEKQNRVTKTFERMFGGMHSSNYIGQLLATSSYLREECGVSKGQGVASIGFCMGGALSALLACRDPQLKGAVIFYGNAPSEEELNHINCPVYGFYGEHDKRISDNVPAFAEQMEQNGKKFDYQIYKETGHAFFNDTRASYNVKAARDAYQKVLTFFNQMLVPEN</sequence>
<dbReference type="SUPFAM" id="SSF53474">
    <property type="entry name" value="alpha/beta-Hydrolases"/>
    <property type="match status" value="1"/>
</dbReference>
<evidence type="ECO:0000259" key="1">
    <source>
        <dbReference type="Pfam" id="PF01738"/>
    </source>
</evidence>